<evidence type="ECO:0008006" key="3">
    <source>
        <dbReference type="Google" id="ProtNLM"/>
    </source>
</evidence>
<name>A0A511ML24_9NOCA</name>
<keyword evidence="2" id="KW-1185">Reference proteome</keyword>
<dbReference type="AlphaFoldDB" id="A0A511ML24"/>
<accession>A0A511ML24</accession>
<comment type="caution">
    <text evidence="1">The sequence shown here is derived from an EMBL/GenBank/DDBJ whole genome shotgun (WGS) entry which is preliminary data.</text>
</comment>
<dbReference type="RefSeq" id="WP_147136809.1">
    <property type="nucleotide sequence ID" value="NZ_BJXA01000042.1"/>
</dbReference>
<organism evidence="1 2">
    <name type="scientific">Nocardia ninae NBRC 108245</name>
    <dbReference type="NCBI Taxonomy" id="1210091"/>
    <lineage>
        <taxon>Bacteria</taxon>
        <taxon>Bacillati</taxon>
        <taxon>Actinomycetota</taxon>
        <taxon>Actinomycetes</taxon>
        <taxon>Mycobacteriales</taxon>
        <taxon>Nocardiaceae</taxon>
        <taxon>Nocardia</taxon>
    </lineage>
</organism>
<sequence length="163" mass="17696">MKNIPFGDTAVSRCVYYRLVCGLPANIDPPGSGRLTFPAGSTGVLTMPGSLGGALRTYMQRHGVAVGPIVAHGGSNRWSFLVRPDVPDDDTRVFNDLFRLNVMIVRKGTIPLPSPPEELRGGSRWWIEPPCNTFRPSGRVVVEAIRACTGINRDSQSLAVHRG</sequence>
<proteinExistence type="predicted"/>
<evidence type="ECO:0000313" key="1">
    <source>
        <dbReference type="EMBL" id="GEM40828.1"/>
    </source>
</evidence>
<evidence type="ECO:0000313" key="2">
    <source>
        <dbReference type="Proteomes" id="UP000321424"/>
    </source>
</evidence>
<protein>
    <recommendedName>
        <fullName evidence="3">DNA-directed RNA polymerase subunit beta</fullName>
    </recommendedName>
</protein>
<gene>
    <name evidence="1" type="ORF">NN4_53470</name>
</gene>
<dbReference type="Proteomes" id="UP000321424">
    <property type="component" value="Unassembled WGS sequence"/>
</dbReference>
<reference evidence="1 2" key="1">
    <citation type="submission" date="2019-07" db="EMBL/GenBank/DDBJ databases">
        <title>Whole genome shotgun sequence of Nocardia ninae NBRC 108245.</title>
        <authorList>
            <person name="Hosoyama A."/>
            <person name="Uohara A."/>
            <person name="Ohji S."/>
            <person name="Ichikawa N."/>
        </authorList>
    </citation>
    <scope>NUCLEOTIDE SEQUENCE [LARGE SCALE GENOMIC DNA]</scope>
    <source>
        <strain evidence="1 2">NBRC 108245</strain>
    </source>
</reference>
<dbReference type="OrthoDB" id="4546644at2"/>
<dbReference type="EMBL" id="BJXA01000042">
    <property type="protein sequence ID" value="GEM40828.1"/>
    <property type="molecule type" value="Genomic_DNA"/>
</dbReference>